<protein>
    <submittedName>
        <fullName evidence="1">GHKL domain-containing protein</fullName>
    </submittedName>
</protein>
<name>A0AC61MU58_9FIRM</name>
<evidence type="ECO:0000313" key="1">
    <source>
        <dbReference type="EMBL" id="QQK06923.1"/>
    </source>
</evidence>
<organism evidence="1 2">
    <name type="scientific">Miniphocaeibacter halophilus</name>
    <dbReference type="NCBI Taxonomy" id="2931922"/>
    <lineage>
        <taxon>Bacteria</taxon>
        <taxon>Bacillati</taxon>
        <taxon>Bacillota</taxon>
        <taxon>Tissierellia</taxon>
        <taxon>Tissierellales</taxon>
        <taxon>Peptoniphilaceae</taxon>
        <taxon>Miniphocaeibacter</taxon>
    </lineage>
</organism>
<evidence type="ECO:0000313" key="2">
    <source>
        <dbReference type="Proteomes" id="UP000595814"/>
    </source>
</evidence>
<sequence>MKLFLNFLLPIINYIVLGVSTYFFVKSSRKILRPVKSKILKIIPYVLFFNSLGIQSWIGDENPFIILPFYILVFLICYRGNSISKLVTALLFYILITPINMLIDTIFASYFDEALLGAFLKNQLTLFVKATIFIIISLILYKFIKDENIKLPKNLWYLLLGLLIGPFFVIVGFTGFGVGDLLYPSPSLKSHLFNEEGYSIIRFITLRLSFIIIPFVIISAISIFIAMVILSKQEELKEKENINNMKELYYEGIKNEQKSIRLIKHDMNNYLLTMENMLENNKVEETKEFLKSLTSSSSFNKTRQLTRNEVVNAILDIKINAIKDYNIEFDYEISVPENLEISHVDLSALLGNGLDNAIESTIKSNVKKIKFRLKVEKGLFMLKIENPIGEKPILKDNTFLSTKKNSSNHGFGLTSIREIVSKYRGNMDINMENDKFTLIIIIPLNS</sequence>
<gene>
    <name evidence="1" type="ORF">JFY71_06125</name>
</gene>
<accession>A0AC61MU58</accession>
<keyword evidence="2" id="KW-1185">Reference proteome</keyword>
<proteinExistence type="predicted"/>
<dbReference type="Proteomes" id="UP000595814">
    <property type="component" value="Chromosome"/>
</dbReference>
<dbReference type="EMBL" id="CP066744">
    <property type="protein sequence ID" value="QQK06923.1"/>
    <property type="molecule type" value="Genomic_DNA"/>
</dbReference>
<reference evidence="1 2" key="1">
    <citation type="journal article" date="2022" name="Int. J. Syst. Evol. Microbiol.">
        <title>Miniphocaeibacter halophilus sp. nov., an ammonium-tolerant acetate-producing bacterium isolated from a biogas system.</title>
        <authorList>
            <person name="Schnurer A."/>
            <person name="Singh A."/>
            <person name="Bi S."/>
            <person name="Qiao W."/>
            <person name="Westerholm M."/>
        </authorList>
    </citation>
    <scope>NUCLEOTIDE SEQUENCE [LARGE SCALE GENOMIC DNA]</scope>
    <source>
        <strain evidence="1 2">AMB_01</strain>
    </source>
</reference>